<organism evidence="2 3">
    <name type="scientific">Chitinophaga flava</name>
    <dbReference type="NCBI Taxonomy" id="2259036"/>
    <lineage>
        <taxon>Bacteria</taxon>
        <taxon>Pseudomonadati</taxon>
        <taxon>Bacteroidota</taxon>
        <taxon>Chitinophagia</taxon>
        <taxon>Chitinophagales</taxon>
        <taxon>Chitinophagaceae</taxon>
        <taxon>Chitinophaga</taxon>
    </lineage>
</organism>
<evidence type="ECO:0000256" key="1">
    <source>
        <dbReference type="SAM" id="Phobius"/>
    </source>
</evidence>
<reference evidence="2 3" key="1">
    <citation type="submission" date="2018-05" db="EMBL/GenBank/DDBJ databases">
        <title>Chitinophaga sp. K3CV102501T nov., isolated from isolated from a monsoon evergreen broad-leaved forest soil.</title>
        <authorList>
            <person name="Lv Y."/>
        </authorList>
    </citation>
    <scope>NUCLEOTIDE SEQUENCE [LARGE SCALE GENOMIC DNA]</scope>
    <source>
        <strain evidence="2 3">GDMCC 1.1325</strain>
    </source>
</reference>
<name>A0A365Y008_9BACT</name>
<sequence>MKLGFLDGSSRLYRFGVLVLFAYSIVLIIEQQLSLRGELFCTEVLLYFLGGIWMLTVLFSGNLRSSNPYRRKMVAVVLVMWMIISLIVDKYAGAFATPSPWYAISLFLIGVNTLALSYFRESPQWAREIQAFILGLTILLPVYLTLYLGPLYPICVFAGIIFGIAWAVFSPLFLTWYNWRVLKNTIWQERAGRTAFGAGLGIAVTVIISFCAYYAVVKSRLDDHYHRMAHQEDVQQPGKNKEAKDSLMTQMLAVELSSGFMEKYILKTDFVYTKPLYSSIVSLEDDSGFLMLQRERRHDPLFVTAVFFFGPTTIPQGDREAAVLYLSPKNKNQFSLPQPVRNNHHPQ</sequence>
<keyword evidence="1" id="KW-1133">Transmembrane helix</keyword>
<feature type="transmembrane region" description="Helical" evidence="1">
    <location>
        <begin position="195"/>
        <end position="216"/>
    </location>
</feature>
<dbReference type="OrthoDB" id="1801976at2"/>
<dbReference type="RefSeq" id="WP_113614256.1">
    <property type="nucleotide sequence ID" value="NZ_QFFJ01000001.1"/>
</dbReference>
<keyword evidence="1" id="KW-0472">Membrane</keyword>
<evidence type="ECO:0000313" key="3">
    <source>
        <dbReference type="Proteomes" id="UP000253410"/>
    </source>
</evidence>
<evidence type="ECO:0000313" key="2">
    <source>
        <dbReference type="EMBL" id="RBL91658.1"/>
    </source>
</evidence>
<accession>A0A365Y008</accession>
<feature type="transmembrane region" description="Helical" evidence="1">
    <location>
        <begin position="131"/>
        <end position="148"/>
    </location>
</feature>
<feature type="transmembrane region" description="Helical" evidence="1">
    <location>
        <begin position="44"/>
        <end position="61"/>
    </location>
</feature>
<dbReference type="Proteomes" id="UP000253410">
    <property type="component" value="Unassembled WGS sequence"/>
</dbReference>
<evidence type="ECO:0008006" key="4">
    <source>
        <dbReference type="Google" id="ProtNLM"/>
    </source>
</evidence>
<keyword evidence="3" id="KW-1185">Reference proteome</keyword>
<keyword evidence="1" id="KW-0812">Transmembrane</keyword>
<proteinExistence type="predicted"/>
<dbReference type="EMBL" id="QFFJ01000001">
    <property type="protein sequence ID" value="RBL91658.1"/>
    <property type="molecule type" value="Genomic_DNA"/>
</dbReference>
<dbReference type="AlphaFoldDB" id="A0A365Y008"/>
<protein>
    <recommendedName>
        <fullName evidence="4">XrtN system VIT domain-containing protein</fullName>
    </recommendedName>
</protein>
<feature type="transmembrane region" description="Helical" evidence="1">
    <location>
        <begin position="99"/>
        <end position="119"/>
    </location>
</feature>
<feature type="transmembrane region" description="Helical" evidence="1">
    <location>
        <begin position="154"/>
        <end position="174"/>
    </location>
</feature>
<comment type="caution">
    <text evidence="2">The sequence shown here is derived from an EMBL/GenBank/DDBJ whole genome shotgun (WGS) entry which is preliminary data.</text>
</comment>
<feature type="transmembrane region" description="Helical" evidence="1">
    <location>
        <begin position="73"/>
        <end position="93"/>
    </location>
</feature>
<feature type="transmembrane region" description="Helical" evidence="1">
    <location>
        <begin position="12"/>
        <end position="29"/>
    </location>
</feature>
<gene>
    <name evidence="2" type="ORF">DF182_03325</name>
</gene>